<dbReference type="RefSeq" id="WP_141345839.1">
    <property type="nucleotide sequence ID" value="NZ_BJLF01000010.1"/>
</dbReference>
<dbReference type="GO" id="GO:0003676">
    <property type="term" value="F:nucleic acid binding"/>
    <property type="evidence" value="ECO:0007669"/>
    <property type="project" value="InterPro"/>
</dbReference>
<comment type="caution">
    <text evidence="1">The sequence shown here is derived from an EMBL/GenBank/DDBJ whole genome shotgun (WGS) entry which is preliminary data.</text>
</comment>
<evidence type="ECO:0008006" key="3">
    <source>
        <dbReference type="Google" id="ProtNLM"/>
    </source>
</evidence>
<reference evidence="1 2" key="1">
    <citation type="submission" date="2019-06" db="EMBL/GenBank/DDBJ databases">
        <title>Whole genome shotgun sequence of Vibrio inusitatus NBRC 102082.</title>
        <authorList>
            <person name="Hosoyama A."/>
            <person name="Uohara A."/>
            <person name="Ohji S."/>
            <person name="Ichikawa N."/>
        </authorList>
    </citation>
    <scope>NUCLEOTIDE SEQUENCE [LARGE SCALE GENOMIC DNA]</scope>
    <source>
        <strain evidence="1 2">NBRC 102082</strain>
    </source>
</reference>
<dbReference type="AlphaFoldDB" id="A0A4Y3HYZ5"/>
<protein>
    <recommendedName>
        <fullName evidence="3">DUF4268 domain-containing protein</fullName>
    </recommendedName>
</protein>
<evidence type="ECO:0000313" key="2">
    <source>
        <dbReference type="Proteomes" id="UP000318717"/>
    </source>
</evidence>
<sequence>MKSGPIIVSSENSVRRLQRVELQATGFYDEKWLQQLIFNNADLLPLYSIDADYTGAVPVCMELITKSGRVDCIYVTPSGRLVIAETKLYRNPQSRREVIGQILDYAKDLVNWSYDDLDFKVRGANEGQSLYEAIEAAGHELQEASFIDAVQRNLSRGRFLLLVVGDGIREGAFEIKDFLNANASMEFSFAMLEMQVFHMPNNQLLVNPQVMHKTEITERRVISVDRVGGGITEKLESISTQSELSAEKNAGQTYEYWNELLDYIELDDVSVRLPTPSTKGSLWFELPPRAYQSWVTTYRSKPNVVGVFVRFRKDPLGQYLFEYLCDRQNTLMPLLPEGAEFVPDSLQIKFSAITLDWMSEECWKEAFDFYQSHLNQIYASIKPLLLQALEKHEG</sequence>
<evidence type="ECO:0000313" key="1">
    <source>
        <dbReference type="EMBL" id="GEA51464.1"/>
    </source>
</evidence>
<proteinExistence type="predicted"/>
<dbReference type="Proteomes" id="UP000318717">
    <property type="component" value="Unassembled WGS sequence"/>
</dbReference>
<accession>A0A4Y3HYZ5</accession>
<dbReference type="EMBL" id="BJLF01000010">
    <property type="protein sequence ID" value="GEA51464.1"/>
    <property type="molecule type" value="Genomic_DNA"/>
</dbReference>
<gene>
    <name evidence="1" type="ORF">VIN01S_22680</name>
</gene>
<dbReference type="InterPro" id="IPR011856">
    <property type="entry name" value="tRNA_endonuc-like_dom_sf"/>
</dbReference>
<name>A0A4Y3HYZ5_9VIBR</name>
<keyword evidence="2" id="KW-1185">Reference proteome</keyword>
<organism evidence="1 2">
    <name type="scientific">Vibrio inusitatus NBRC 102082</name>
    <dbReference type="NCBI Taxonomy" id="1219070"/>
    <lineage>
        <taxon>Bacteria</taxon>
        <taxon>Pseudomonadati</taxon>
        <taxon>Pseudomonadota</taxon>
        <taxon>Gammaproteobacteria</taxon>
        <taxon>Vibrionales</taxon>
        <taxon>Vibrionaceae</taxon>
        <taxon>Vibrio</taxon>
    </lineage>
</organism>
<dbReference type="Gene3D" id="3.40.1350.10">
    <property type="match status" value="1"/>
</dbReference>
<dbReference type="OrthoDB" id="506280at2"/>